<dbReference type="InterPro" id="IPR018391">
    <property type="entry name" value="PQQ_b-propeller_rpt"/>
</dbReference>
<dbReference type="PANTHER" id="PTHR34512">
    <property type="entry name" value="CELL SURFACE PROTEIN"/>
    <property type="match status" value="1"/>
</dbReference>
<dbReference type="RefSeq" id="WP_014771731.1">
    <property type="nucleotide sequence ID" value="NC_018010.1"/>
</dbReference>
<dbReference type="STRING" id="866536.Belba_1090"/>
<dbReference type="PATRIC" id="fig|866536.3.peg.1122"/>
<dbReference type="PROSITE" id="PS51257">
    <property type="entry name" value="PROKAR_LIPOPROTEIN"/>
    <property type="match status" value="1"/>
</dbReference>
<dbReference type="AlphaFoldDB" id="I3Z3B0"/>
<dbReference type="SMART" id="SM00564">
    <property type="entry name" value="PQQ"/>
    <property type="match status" value="4"/>
</dbReference>
<feature type="domain" description="Pyrrolo-quinoline quinone repeat" evidence="1">
    <location>
        <begin position="329"/>
        <end position="392"/>
    </location>
</feature>
<dbReference type="InterPro" id="IPR011047">
    <property type="entry name" value="Quinoprotein_ADH-like_sf"/>
</dbReference>
<dbReference type="eggNOG" id="COG1520">
    <property type="taxonomic scope" value="Bacteria"/>
</dbReference>
<proteinExistence type="predicted"/>
<evidence type="ECO:0000313" key="3">
    <source>
        <dbReference type="Proteomes" id="UP000006050"/>
    </source>
</evidence>
<dbReference type="Gene3D" id="2.130.10.10">
    <property type="entry name" value="YVTN repeat-like/Quinoprotein amine dehydrogenase"/>
    <property type="match status" value="2"/>
</dbReference>
<dbReference type="KEGG" id="bbd:Belba_1090"/>
<dbReference type="InterPro" id="IPR015943">
    <property type="entry name" value="WD40/YVTN_repeat-like_dom_sf"/>
</dbReference>
<evidence type="ECO:0000259" key="1">
    <source>
        <dbReference type="Pfam" id="PF13360"/>
    </source>
</evidence>
<dbReference type="EMBL" id="CP003281">
    <property type="protein sequence ID" value="AFL83728.1"/>
    <property type="molecule type" value="Genomic_DNA"/>
</dbReference>
<organism evidence="2 3">
    <name type="scientific">Belliella baltica (strain DSM 15883 / CIP 108006 / LMG 21964 / BA134)</name>
    <dbReference type="NCBI Taxonomy" id="866536"/>
    <lineage>
        <taxon>Bacteria</taxon>
        <taxon>Pseudomonadati</taxon>
        <taxon>Bacteroidota</taxon>
        <taxon>Cytophagia</taxon>
        <taxon>Cytophagales</taxon>
        <taxon>Cyclobacteriaceae</taxon>
        <taxon>Belliella</taxon>
    </lineage>
</organism>
<dbReference type="SUPFAM" id="SSF50998">
    <property type="entry name" value="Quinoprotein alcohol dehydrogenase-like"/>
    <property type="match status" value="1"/>
</dbReference>
<gene>
    <name evidence="2" type="ordered locus">Belba_1090</name>
</gene>
<evidence type="ECO:0000313" key="2">
    <source>
        <dbReference type="EMBL" id="AFL83728.1"/>
    </source>
</evidence>
<protein>
    <submittedName>
        <fullName evidence="2">PQQ enzyme repeat-containing protein</fullName>
    </submittedName>
</protein>
<keyword evidence="3" id="KW-1185">Reference proteome</keyword>
<dbReference type="OrthoDB" id="7012117at2"/>
<sequence length="431" mass="49454">MIKRTLNQSIKIICGLIFLFSCNFEDDFVERVKTDSEGLIIGKEPIWEHNSGNGKLIWPGVGAAVYDNHVVVAGNSGENEDLLLALDLDTGREKWRWNEFLGEWPVASFNRSEYGINQKDNLLLLSDGLYYMCIDISNGKTVWTDERRGMDITHGLKVYGENYYYGFGRLDNNFHIPQIIEGQAYTSDWQTVLIPELDSIQNFQEAYGFVGEVLLYEEFGDLIISFGFTEFVDIYQNQIVNYFSSYNLTQKKYIIEKLKIGEISYSHVNARPVLFGNIIVLNSNATFYGIDKNTGEIKWIKNDFDIFNGDGIFTFENYKNELIAINYAGPYARVMKIDPETGKTIWERKEEGGHAENIHIYRDILYFVDRGTGYLNAFDLNTGKRLWKISSPDEEVFSSFGSMAVIPSKDNKPGKLIVSSFLNTYCFKTER</sequence>
<dbReference type="PANTHER" id="PTHR34512:SF30">
    <property type="entry name" value="OUTER MEMBRANE PROTEIN ASSEMBLY FACTOR BAMB"/>
    <property type="match status" value="1"/>
</dbReference>
<name>I3Z3B0_BELBD</name>
<dbReference type="InterPro" id="IPR002372">
    <property type="entry name" value="PQQ_rpt_dom"/>
</dbReference>
<reference evidence="3" key="1">
    <citation type="submission" date="2012-06" db="EMBL/GenBank/DDBJ databases">
        <title>The complete genome of Belliella baltica DSM 15883.</title>
        <authorList>
            <person name="Lucas S."/>
            <person name="Copeland A."/>
            <person name="Lapidus A."/>
            <person name="Goodwin L."/>
            <person name="Pitluck S."/>
            <person name="Peters L."/>
            <person name="Mikhailova N."/>
            <person name="Davenport K."/>
            <person name="Kyrpides N."/>
            <person name="Mavromatis K."/>
            <person name="Pagani I."/>
            <person name="Ivanova N."/>
            <person name="Ovchinnikova G."/>
            <person name="Zeytun A."/>
            <person name="Detter J.C."/>
            <person name="Han C."/>
            <person name="Land M."/>
            <person name="Hauser L."/>
            <person name="Markowitz V."/>
            <person name="Cheng J.-F."/>
            <person name="Hugenholtz P."/>
            <person name="Woyke T."/>
            <person name="Wu D."/>
            <person name="Tindall B."/>
            <person name="Pomrenke H."/>
            <person name="Brambilla E."/>
            <person name="Klenk H.-P."/>
            <person name="Eisen J.A."/>
        </authorList>
    </citation>
    <scope>NUCLEOTIDE SEQUENCE [LARGE SCALE GENOMIC DNA]</scope>
    <source>
        <strain evidence="3">DSM 15883 / CIP 108006 / LMG 21964 / BA134</strain>
    </source>
</reference>
<dbReference type="HOGENOM" id="CLU_635639_0_0_10"/>
<accession>I3Z3B0</accession>
<dbReference type="Pfam" id="PF13360">
    <property type="entry name" value="PQQ_2"/>
    <property type="match status" value="1"/>
</dbReference>
<dbReference type="Proteomes" id="UP000006050">
    <property type="component" value="Chromosome"/>
</dbReference>